<feature type="transmembrane region" description="Helical" evidence="1">
    <location>
        <begin position="38"/>
        <end position="60"/>
    </location>
</feature>
<feature type="transmembrane region" description="Helical" evidence="1">
    <location>
        <begin position="201"/>
        <end position="217"/>
    </location>
</feature>
<feature type="transmembrane region" description="Helical" evidence="1">
    <location>
        <begin position="72"/>
        <end position="91"/>
    </location>
</feature>
<evidence type="ECO:0000256" key="1">
    <source>
        <dbReference type="SAM" id="Phobius"/>
    </source>
</evidence>
<name>A0ABY9J0Y0_9ACTN</name>
<keyword evidence="1" id="KW-0472">Membrane</keyword>
<dbReference type="InterPro" id="IPR021315">
    <property type="entry name" value="Gap/Sap"/>
</dbReference>
<protein>
    <submittedName>
        <fullName evidence="2">GAP family protein</fullName>
    </submittedName>
</protein>
<keyword evidence="1" id="KW-1133">Transmembrane helix</keyword>
<feature type="transmembrane region" description="Helical" evidence="1">
    <location>
        <begin position="12"/>
        <end position="31"/>
    </location>
</feature>
<gene>
    <name evidence="2" type="ORF">P8A19_37045</name>
</gene>
<feature type="transmembrane region" description="Helical" evidence="1">
    <location>
        <begin position="158"/>
        <end position="180"/>
    </location>
</feature>
<dbReference type="EMBL" id="CP120988">
    <property type="protein sequence ID" value="WLQ60694.1"/>
    <property type="molecule type" value="Genomic_DNA"/>
</dbReference>
<proteinExistence type="predicted"/>
<dbReference type="RefSeq" id="WP_306069095.1">
    <property type="nucleotide sequence ID" value="NZ_CP120988.1"/>
</dbReference>
<sequence length="225" mass="22519">MGDAIGQMLTSAVGIAISPVPLIAVILMLATPKGRANGLAFTAGWIVAVAAVVTVVVLAGSGADASGDDGPATWTLWLKLALGVLFLLFAAKQWKDRPRAGHEAATPAWMKAIDTFSPGKAAGLAVVLVVANPKNLVLAIGGAVSIASSTAGAGGKAVAAVLMVLIASLCALVPLGVYLAGGAKATQVLGGWKEWMARHNSAIMTTLLVVLGVKYIGDALSGLTS</sequence>
<reference evidence="2 3" key="1">
    <citation type="submission" date="2023-03" db="EMBL/GenBank/DDBJ databases">
        <title>Isolation and description of six Streptomyces strains from soil environments, able to metabolize different microbial glucans.</title>
        <authorList>
            <person name="Widen T."/>
            <person name="Larsbrink J."/>
        </authorList>
    </citation>
    <scope>NUCLEOTIDE SEQUENCE [LARGE SCALE GENOMIC DNA]</scope>
    <source>
        <strain evidence="2 3">Alt2</strain>
    </source>
</reference>
<evidence type="ECO:0000313" key="2">
    <source>
        <dbReference type="EMBL" id="WLQ60694.1"/>
    </source>
</evidence>
<evidence type="ECO:0000313" key="3">
    <source>
        <dbReference type="Proteomes" id="UP001235744"/>
    </source>
</evidence>
<dbReference type="Proteomes" id="UP001235744">
    <property type="component" value="Chromosome"/>
</dbReference>
<keyword evidence="3" id="KW-1185">Reference proteome</keyword>
<accession>A0ABY9J0Y0</accession>
<organism evidence="2 3">
    <name type="scientific">Streptomyces poriferorum</name>
    <dbReference type="NCBI Taxonomy" id="2798799"/>
    <lineage>
        <taxon>Bacteria</taxon>
        <taxon>Bacillati</taxon>
        <taxon>Actinomycetota</taxon>
        <taxon>Actinomycetes</taxon>
        <taxon>Kitasatosporales</taxon>
        <taxon>Streptomycetaceae</taxon>
        <taxon>Streptomyces</taxon>
    </lineage>
</organism>
<keyword evidence="1" id="KW-0812">Transmembrane</keyword>
<feature type="transmembrane region" description="Helical" evidence="1">
    <location>
        <begin position="121"/>
        <end position="146"/>
    </location>
</feature>
<dbReference type="Pfam" id="PF11139">
    <property type="entry name" value="SfLAP"/>
    <property type="match status" value="1"/>
</dbReference>